<accession>A0A3P1WVS0</accession>
<dbReference type="EMBL" id="RQYT01000004">
    <property type="protein sequence ID" value="RRD50734.1"/>
    <property type="molecule type" value="Genomic_DNA"/>
</dbReference>
<organism evidence="1 2">
    <name type="scientific">Arachnia propionica</name>
    <dbReference type="NCBI Taxonomy" id="1750"/>
    <lineage>
        <taxon>Bacteria</taxon>
        <taxon>Bacillati</taxon>
        <taxon>Actinomycetota</taxon>
        <taxon>Actinomycetes</taxon>
        <taxon>Propionibacteriales</taxon>
        <taxon>Propionibacteriaceae</taxon>
        <taxon>Arachnia</taxon>
    </lineage>
</organism>
<dbReference type="AlphaFoldDB" id="A0A3P1WVS0"/>
<name>A0A3P1WVS0_9ACTN</name>
<evidence type="ECO:0000313" key="1">
    <source>
        <dbReference type="EMBL" id="RRD50734.1"/>
    </source>
</evidence>
<protein>
    <submittedName>
        <fullName evidence="1">Uncharacterized protein</fullName>
    </submittedName>
</protein>
<comment type="caution">
    <text evidence="1">The sequence shown here is derived from an EMBL/GenBank/DDBJ whole genome shotgun (WGS) entry which is preliminary data.</text>
</comment>
<gene>
    <name evidence="1" type="ORF">EII35_03105</name>
</gene>
<evidence type="ECO:0000313" key="2">
    <source>
        <dbReference type="Proteomes" id="UP000280935"/>
    </source>
</evidence>
<sequence>MRKRVLVAAGVALIAALVLGVWVSNELRAPCDREIYGDPQGAHSVTFSYRREGCLLRGDEHMREPTRHAMVLAPGERQALSWRVSGPPVRATVASAAGEIVVLELSGQGCVDFVRGAGEHQLLLEFPRGSGEGHVDWGESTACA</sequence>
<dbReference type="Proteomes" id="UP000280935">
    <property type="component" value="Unassembled WGS sequence"/>
</dbReference>
<proteinExistence type="predicted"/>
<reference evidence="1 2" key="1">
    <citation type="submission" date="2018-11" db="EMBL/GenBank/DDBJ databases">
        <title>Genomes From Bacteria Associated with the Canine Oral Cavity: a Test Case for Automated Genome-Based Taxonomic Assignment.</title>
        <authorList>
            <person name="Coil D.A."/>
            <person name="Jospin G."/>
            <person name="Darling A.E."/>
            <person name="Wallis C."/>
            <person name="Davis I.J."/>
            <person name="Harris S."/>
            <person name="Eisen J.A."/>
            <person name="Holcombe L.J."/>
            <person name="O'Flynn C."/>
        </authorList>
    </citation>
    <scope>NUCLEOTIDE SEQUENCE [LARGE SCALE GENOMIC DNA]</scope>
    <source>
        <strain evidence="1 2">OH2822_COT-296</strain>
    </source>
</reference>
<dbReference type="RefSeq" id="WP_125227006.1">
    <property type="nucleotide sequence ID" value="NZ_RQYT01000004.1"/>
</dbReference>